<dbReference type="GO" id="GO:0008360">
    <property type="term" value="P:regulation of cell shape"/>
    <property type="evidence" value="ECO:0007669"/>
    <property type="project" value="UniProtKB-UniRule"/>
</dbReference>
<keyword evidence="5 6" id="KW-0961">Cell wall biogenesis/degradation</keyword>
<keyword evidence="4 6" id="KW-0573">Peptidoglycan synthesis</keyword>
<organism evidence="9 10">
    <name type="scientific">Dictyobacter alpinus</name>
    <dbReference type="NCBI Taxonomy" id="2014873"/>
    <lineage>
        <taxon>Bacteria</taxon>
        <taxon>Bacillati</taxon>
        <taxon>Chloroflexota</taxon>
        <taxon>Ktedonobacteria</taxon>
        <taxon>Ktedonobacterales</taxon>
        <taxon>Dictyobacteraceae</taxon>
        <taxon>Dictyobacter</taxon>
    </lineage>
</organism>
<dbReference type="Gene3D" id="2.40.440.10">
    <property type="entry name" value="L,D-transpeptidase catalytic domain-like"/>
    <property type="match status" value="1"/>
</dbReference>
<dbReference type="Gene3D" id="2.30.30.40">
    <property type="entry name" value="SH3 Domains"/>
    <property type="match status" value="1"/>
</dbReference>
<dbReference type="PANTHER" id="PTHR30582:SF2">
    <property type="entry name" value="L,D-TRANSPEPTIDASE YCIB-RELATED"/>
    <property type="match status" value="1"/>
</dbReference>
<dbReference type="Proteomes" id="UP000287171">
    <property type="component" value="Unassembled WGS sequence"/>
</dbReference>
<evidence type="ECO:0000313" key="10">
    <source>
        <dbReference type="Proteomes" id="UP000287171"/>
    </source>
</evidence>
<dbReference type="SUPFAM" id="SSF141523">
    <property type="entry name" value="L,D-transpeptidase catalytic domain-like"/>
    <property type="match status" value="1"/>
</dbReference>
<feature type="active site" description="Proton donor/acceptor" evidence="6">
    <location>
        <position position="208"/>
    </location>
</feature>
<feature type="active site" description="Nucleophile" evidence="6">
    <location>
        <position position="238"/>
    </location>
</feature>
<evidence type="ECO:0000256" key="7">
    <source>
        <dbReference type="SAM" id="SignalP"/>
    </source>
</evidence>
<accession>A0A402B5N6</accession>
<evidence type="ECO:0000256" key="2">
    <source>
        <dbReference type="ARBA" id="ARBA00022679"/>
    </source>
</evidence>
<dbReference type="GO" id="GO:0071555">
    <property type="term" value="P:cell wall organization"/>
    <property type="evidence" value="ECO:0007669"/>
    <property type="project" value="UniProtKB-UniRule"/>
</dbReference>
<comment type="caution">
    <text evidence="9">The sequence shown here is derived from an EMBL/GenBank/DDBJ whole genome shotgun (WGS) entry which is preliminary data.</text>
</comment>
<dbReference type="PANTHER" id="PTHR30582">
    <property type="entry name" value="L,D-TRANSPEPTIDASE"/>
    <property type="match status" value="1"/>
</dbReference>
<dbReference type="GO" id="GO:0071972">
    <property type="term" value="F:peptidoglycan L,D-transpeptidase activity"/>
    <property type="evidence" value="ECO:0007669"/>
    <property type="project" value="TreeGrafter"/>
</dbReference>
<evidence type="ECO:0000256" key="6">
    <source>
        <dbReference type="PROSITE-ProRule" id="PRU01373"/>
    </source>
</evidence>
<comment type="pathway">
    <text evidence="1 6">Cell wall biogenesis; peptidoglycan biosynthesis.</text>
</comment>
<gene>
    <name evidence="9" type="ORF">KDA_21310</name>
</gene>
<keyword evidence="7" id="KW-0732">Signal</keyword>
<evidence type="ECO:0000256" key="5">
    <source>
        <dbReference type="ARBA" id="ARBA00023316"/>
    </source>
</evidence>
<keyword evidence="10" id="KW-1185">Reference proteome</keyword>
<feature type="chain" id="PRO_5019052958" description="L,D-TPase catalytic domain-containing protein" evidence="7">
    <location>
        <begin position="35"/>
        <end position="263"/>
    </location>
</feature>
<evidence type="ECO:0000256" key="1">
    <source>
        <dbReference type="ARBA" id="ARBA00004752"/>
    </source>
</evidence>
<dbReference type="GO" id="GO:0005576">
    <property type="term" value="C:extracellular region"/>
    <property type="evidence" value="ECO:0007669"/>
    <property type="project" value="TreeGrafter"/>
</dbReference>
<proteinExistence type="predicted"/>
<dbReference type="OrthoDB" id="160089at2"/>
<dbReference type="GO" id="GO:0018104">
    <property type="term" value="P:peptidoglycan-protein cross-linking"/>
    <property type="evidence" value="ECO:0007669"/>
    <property type="project" value="TreeGrafter"/>
</dbReference>
<dbReference type="AlphaFoldDB" id="A0A402B5N6"/>
<dbReference type="InterPro" id="IPR005490">
    <property type="entry name" value="LD_TPept_cat_dom"/>
</dbReference>
<dbReference type="EMBL" id="BIFT01000001">
    <property type="protein sequence ID" value="GCE26647.1"/>
    <property type="molecule type" value="Genomic_DNA"/>
</dbReference>
<reference evidence="10" key="1">
    <citation type="submission" date="2018-12" db="EMBL/GenBank/DDBJ databases">
        <title>Tengunoibacter tsumagoiensis gen. nov., sp. nov., Dictyobacter kobayashii sp. nov., D. alpinus sp. nov., and D. joshuensis sp. nov. and description of Dictyobacteraceae fam. nov. within the order Ktedonobacterales isolated from Tengu-no-mugimeshi.</title>
        <authorList>
            <person name="Wang C.M."/>
            <person name="Zheng Y."/>
            <person name="Sakai Y."/>
            <person name="Toyoda A."/>
            <person name="Minakuchi Y."/>
            <person name="Abe K."/>
            <person name="Yokota A."/>
            <person name="Yabe S."/>
        </authorList>
    </citation>
    <scope>NUCLEOTIDE SEQUENCE [LARGE SCALE GENOMIC DNA]</scope>
    <source>
        <strain evidence="10">Uno16</strain>
    </source>
</reference>
<keyword evidence="2" id="KW-0808">Transferase</keyword>
<dbReference type="GO" id="GO:0016740">
    <property type="term" value="F:transferase activity"/>
    <property type="evidence" value="ECO:0007669"/>
    <property type="project" value="UniProtKB-KW"/>
</dbReference>
<name>A0A402B5N6_9CHLR</name>
<feature type="signal peptide" evidence="7">
    <location>
        <begin position="1"/>
        <end position="34"/>
    </location>
</feature>
<dbReference type="InterPro" id="IPR038063">
    <property type="entry name" value="Transpep_catalytic_dom"/>
</dbReference>
<evidence type="ECO:0000256" key="3">
    <source>
        <dbReference type="ARBA" id="ARBA00022960"/>
    </source>
</evidence>
<protein>
    <recommendedName>
        <fullName evidence="8">L,D-TPase catalytic domain-containing protein</fullName>
    </recommendedName>
</protein>
<dbReference type="CDD" id="cd16913">
    <property type="entry name" value="YkuD_like"/>
    <property type="match status" value="1"/>
</dbReference>
<dbReference type="InterPro" id="IPR050979">
    <property type="entry name" value="LD-transpeptidase"/>
</dbReference>
<dbReference type="Pfam" id="PF03734">
    <property type="entry name" value="YkuD"/>
    <property type="match status" value="1"/>
</dbReference>
<dbReference type="PROSITE" id="PS52029">
    <property type="entry name" value="LD_TPASE"/>
    <property type="match status" value="1"/>
</dbReference>
<sequence>MPKKLKKSIAIGFLALLLATIFAAIPLNTPTSHAATSAVAAIRSGSTTGYANVRTGATTGSQAVATYAPYTRVTIYSQVNGQAVWGGNPVWYRISANNAAPRFVYSGLVTIGGSSNGGGNTNVGSGKVIVINRTAQWAYFYENGRLVRNSAATTGQPGLETPLGVYHVFVKLSPTTFYSPWPKGSPYWYAPTHINFALEFKEGGFFLHDAWWRSVYGPGTNVYHYDPVDGWMTGTHGCVTMPYSTVQWLYSWAPMGTTVKIVA</sequence>
<evidence type="ECO:0000256" key="4">
    <source>
        <dbReference type="ARBA" id="ARBA00022984"/>
    </source>
</evidence>
<dbReference type="UniPathway" id="UPA00219"/>
<evidence type="ECO:0000259" key="8">
    <source>
        <dbReference type="PROSITE" id="PS52029"/>
    </source>
</evidence>
<dbReference type="RefSeq" id="WP_126627075.1">
    <property type="nucleotide sequence ID" value="NZ_BIFT01000001.1"/>
</dbReference>
<feature type="domain" description="L,D-TPase catalytic" evidence="8">
    <location>
        <begin position="127"/>
        <end position="262"/>
    </location>
</feature>
<keyword evidence="3 6" id="KW-0133">Cell shape</keyword>
<evidence type="ECO:0000313" key="9">
    <source>
        <dbReference type="EMBL" id="GCE26647.1"/>
    </source>
</evidence>